<dbReference type="SUPFAM" id="SSF52200">
    <property type="entry name" value="Toll/Interleukin receptor TIR domain"/>
    <property type="match status" value="1"/>
</dbReference>
<feature type="domain" description="TIR" evidence="1">
    <location>
        <begin position="10"/>
        <end position="105"/>
    </location>
</feature>
<accession>W4LIE9</accession>
<proteinExistence type="predicted"/>
<dbReference type="HOGENOM" id="CLU_363977_0_0_7"/>
<dbReference type="Gene3D" id="3.40.50.10140">
    <property type="entry name" value="Toll/interleukin-1 receptor homology (TIR) domain"/>
    <property type="match status" value="1"/>
</dbReference>
<dbReference type="EMBL" id="AZHW01000632">
    <property type="protein sequence ID" value="ETW97689.1"/>
    <property type="molecule type" value="Genomic_DNA"/>
</dbReference>
<dbReference type="GO" id="GO:0007165">
    <property type="term" value="P:signal transduction"/>
    <property type="evidence" value="ECO:0007669"/>
    <property type="project" value="InterPro"/>
</dbReference>
<keyword evidence="3" id="KW-1185">Reference proteome</keyword>
<dbReference type="InterPro" id="IPR000157">
    <property type="entry name" value="TIR_dom"/>
</dbReference>
<dbReference type="AlphaFoldDB" id="W4LIE9"/>
<dbReference type="Pfam" id="PF13676">
    <property type="entry name" value="TIR_2"/>
    <property type="match status" value="1"/>
</dbReference>
<evidence type="ECO:0000259" key="1">
    <source>
        <dbReference type="Pfam" id="PF13676"/>
    </source>
</evidence>
<sequence length="797" mass="90281">MDHEPSQTKVFISYSREDKKYLEELLPALRSVRSVGDCLWYDTGEIDYGDKFHDKIQEALQATQIGILMLSHHFFASDYIRHHELPFLVRQAERKGVRLAILYVSAVAQGALEITVDVEGESRTVSLGAYQGFQRPRSPLQKLRIANRNAIYATLADWIRERLAPSVQPPPVRAHTGRRFELAIALEPSGRSWNHRFSLPHAHDFYTSQLDCPSPQTMLGAAALDVEGKDVFELLFGREPQMRGQLLGAAFDVREANPTRHPLRIRLLTDDRLCHLPWGQIKYEGRHLIEDGWTVEFHGTSANGFPEFDSHTCYFPGKVVLVGAGPGANVPHATTHVQDLHRFFQRSWPKAPEPVWCRTAMELRDALSTGSTRLVYYFGAASQEGLWLQGDGPDLTWTELTGLLTQSRSVSAVFLNLLGDDSFDATPQGRHLLEGAGAVLFQCSERRLAPRAARAGIDWLSSVFAASSPLDPVVALHRHQCGQVIAWTRYATWRTVAPRRVEIPDLVNLLLDRWTQRATILQAKEDFYTYTLRRIYQAVAMGTEGCRVSEFPAMASQHLRQNKREREVIIHQRVEMHDQLSDVEAVDDWIRDELRVASGQSIVNALLKPEDMSGHEFWFLVLGWVLPQPLHDVGTGERLLRSLAAWCRTTLAEDVANSPKQANIRIISILAIDTEAPELADDLEPCVLEAMDDLNDAETFHLGEPGLLAGVRLTDLQTYFRDNQICSCDDRYRDKFPRLLMGKRREMPFDEAVKTIRRGDPDNWGNLFETLSDMTVAGTWPPEAYDPDFWERYDVGA</sequence>
<evidence type="ECO:0000313" key="3">
    <source>
        <dbReference type="Proteomes" id="UP000019141"/>
    </source>
</evidence>
<reference evidence="2 3" key="1">
    <citation type="journal article" date="2014" name="Nature">
        <title>An environmental bacterial taxon with a large and distinct metabolic repertoire.</title>
        <authorList>
            <person name="Wilson M.C."/>
            <person name="Mori T."/>
            <person name="Ruckert C."/>
            <person name="Uria A.R."/>
            <person name="Helf M.J."/>
            <person name="Takada K."/>
            <person name="Gernert C."/>
            <person name="Steffens U.A."/>
            <person name="Heycke N."/>
            <person name="Schmitt S."/>
            <person name="Rinke C."/>
            <person name="Helfrich E.J."/>
            <person name="Brachmann A.O."/>
            <person name="Gurgui C."/>
            <person name="Wakimoto T."/>
            <person name="Kracht M."/>
            <person name="Crusemann M."/>
            <person name="Hentschel U."/>
            <person name="Abe I."/>
            <person name="Matsunaga S."/>
            <person name="Kalinowski J."/>
            <person name="Takeyama H."/>
            <person name="Piel J."/>
        </authorList>
    </citation>
    <scope>NUCLEOTIDE SEQUENCE [LARGE SCALE GENOMIC DNA]</scope>
    <source>
        <strain evidence="3">TSY1</strain>
    </source>
</reference>
<organism evidence="2 3">
    <name type="scientific">Entotheonella factor</name>
    <dbReference type="NCBI Taxonomy" id="1429438"/>
    <lineage>
        <taxon>Bacteria</taxon>
        <taxon>Pseudomonadati</taxon>
        <taxon>Nitrospinota/Tectimicrobiota group</taxon>
        <taxon>Candidatus Tectimicrobiota</taxon>
        <taxon>Candidatus Entotheonellia</taxon>
        <taxon>Candidatus Entotheonellales</taxon>
        <taxon>Candidatus Entotheonellaceae</taxon>
        <taxon>Candidatus Entotheonella</taxon>
    </lineage>
</organism>
<dbReference type="PATRIC" id="fig|1429438.4.peg.4193"/>
<protein>
    <recommendedName>
        <fullName evidence="1">TIR domain-containing protein</fullName>
    </recommendedName>
</protein>
<dbReference type="Proteomes" id="UP000019141">
    <property type="component" value="Unassembled WGS sequence"/>
</dbReference>
<evidence type="ECO:0000313" key="2">
    <source>
        <dbReference type="EMBL" id="ETW97689.1"/>
    </source>
</evidence>
<comment type="caution">
    <text evidence="2">The sequence shown here is derived from an EMBL/GenBank/DDBJ whole genome shotgun (WGS) entry which is preliminary data.</text>
</comment>
<name>W4LIE9_ENTF1</name>
<dbReference type="InterPro" id="IPR035897">
    <property type="entry name" value="Toll_tir_struct_dom_sf"/>
</dbReference>
<gene>
    <name evidence="2" type="ORF">ETSY1_21670</name>
</gene>